<dbReference type="Gene3D" id="2.60.40.10">
    <property type="entry name" value="Immunoglobulins"/>
    <property type="match status" value="2"/>
</dbReference>
<evidence type="ECO:0000313" key="8">
    <source>
        <dbReference type="RefSeq" id="XP_055367919.1"/>
    </source>
</evidence>
<feature type="signal peptide" evidence="5">
    <location>
        <begin position="1"/>
        <end position="22"/>
    </location>
</feature>
<evidence type="ECO:0000256" key="1">
    <source>
        <dbReference type="ARBA" id="ARBA00022729"/>
    </source>
</evidence>
<dbReference type="InterPro" id="IPR013783">
    <property type="entry name" value="Ig-like_fold"/>
</dbReference>
<gene>
    <name evidence="8" type="primary">LOC129604635</name>
</gene>
<feature type="domain" description="Ig-like" evidence="6">
    <location>
        <begin position="118"/>
        <end position="200"/>
    </location>
</feature>
<dbReference type="InterPro" id="IPR003599">
    <property type="entry name" value="Ig_sub"/>
</dbReference>
<organism evidence="7 8">
    <name type="scientific">Betta splendens</name>
    <name type="common">Siamese fighting fish</name>
    <dbReference type="NCBI Taxonomy" id="158456"/>
    <lineage>
        <taxon>Eukaryota</taxon>
        <taxon>Metazoa</taxon>
        <taxon>Chordata</taxon>
        <taxon>Craniata</taxon>
        <taxon>Vertebrata</taxon>
        <taxon>Euteleostomi</taxon>
        <taxon>Actinopterygii</taxon>
        <taxon>Neopterygii</taxon>
        <taxon>Teleostei</taxon>
        <taxon>Neoteleostei</taxon>
        <taxon>Acanthomorphata</taxon>
        <taxon>Anabantaria</taxon>
        <taxon>Anabantiformes</taxon>
        <taxon>Anabantoidei</taxon>
        <taxon>Osphronemidae</taxon>
        <taxon>Betta</taxon>
    </lineage>
</organism>
<keyword evidence="4" id="KW-0393">Immunoglobulin domain</keyword>
<feature type="domain" description="Ig-like" evidence="6">
    <location>
        <begin position="305"/>
        <end position="391"/>
    </location>
</feature>
<dbReference type="Pfam" id="PF13927">
    <property type="entry name" value="Ig_3"/>
    <property type="match status" value="1"/>
</dbReference>
<evidence type="ECO:0000256" key="2">
    <source>
        <dbReference type="ARBA" id="ARBA00023157"/>
    </source>
</evidence>
<evidence type="ECO:0000256" key="5">
    <source>
        <dbReference type="SAM" id="SignalP"/>
    </source>
</evidence>
<dbReference type="InterPro" id="IPR052598">
    <property type="entry name" value="IgSF_CEA-related"/>
</dbReference>
<evidence type="ECO:0000256" key="4">
    <source>
        <dbReference type="ARBA" id="ARBA00023319"/>
    </source>
</evidence>
<evidence type="ECO:0000313" key="7">
    <source>
        <dbReference type="Proteomes" id="UP000515150"/>
    </source>
</evidence>
<keyword evidence="2" id="KW-1015">Disulfide bond</keyword>
<feature type="domain" description="Ig-like" evidence="6">
    <location>
        <begin position="396"/>
        <end position="476"/>
    </location>
</feature>
<dbReference type="PANTHER" id="PTHR44337">
    <property type="entry name" value="CARCINOEMBRYONIC ANTIGEN-RELATED CELL ADHESION MOLECULE 8"/>
    <property type="match status" value="1"/>
</dbReference>
<dbReference type="SMART" id="SM00409">
    <property type="entry name" value="IG"/>
    <property type="match status" value="4"/>
</dbReference>
<dbReference type="PANTHER" id="PTHR44337:SF20">
    <property type="entry name" value="CARCINOEMBRYONIC ANTIGEN-RELATED CELL ADHESION MOLECULE 5-RELATED"/>
    <property type="match status" value="1"/>
</dbReference>
<feature type="domain" description="Ig-like" evidence="6">
    <location>
        <begin position="655"/>
        <end position="735"/>
    </location>
</feature>
<name>A0A9W2Y216_BETSP</name>
<keyword evidence="3" id="KW-0325">Glycoprotein</keyword>
<protein>
    <submittedName>
        <fullName evidence="8">Hemicentin-1-like</fullName>
    </submittedName>
</protein>
<dbReference type="InterPro" id="IPR036179">
    <property type="entry name" value="Ig-like_dom_sf"/>
</dbReference>
<evidence type="ECO:0000259" key="6">
    <source>
        <dbReference type="PROSITE" id="PS50835"/>
    </source>
</evidence>
<keyword evidence="7" id="KW-1185">Reference proteome</keyword>
<accession>A0A9W2Y216</accession>
<feature type="domain" description="Ig-like" evidence="6">
    <location>
        <begin position="479"/>
        <end position="562"/>
    </location>
</feature>
<feature type="chain" id="PRO_5040815049" evidence="5">
    <location>
        <begin position="23"/>
        <end position="742"/>
    </location>
</feature>
<dbReference type="KEGG" id="bspl:129604635"/>
<sequence>MVHHSASLLLLISLAGFSVSEAEDLGATGDSPFGPSSVEITGVDVVTVGIPYGFECWANCYPGCRFTWTRGNVTSEGQELNLQLRRLEPTVTVTCTALNPESGRSLTVQKRLQVTEGPSNIQISGPPMLTYGAASNFTCSADCYPSCTYSWTVLLQNEAYSAAQGARISVSPPASTVFSETLLCKAEDTVSQLFISTTLSLWVASQSDISIQGANTVTMGKQYTFVCLAECIPSCSFVWKYMGTTYQGDQVQLPIMHQGQKPKFASHMDIVVSDYSKTELLTCEATNTVSHVTISAATNLTVIDPFSVRPTSQAVPMAGEAFSLECVGSQNPVSITWLRDKDPVATSQRVAFAPDNVTVTFSPLLPSDDGSYRCVVAEGGAPVQSVPYMLNVNYGPSSIVISGFTVVTAGTLYHFQCSASCYPTCQFTWTWGSATSQGPELSLRLGEQQATQNLTCTAVNPTTGASAAALKTLRVTAGPSNVHISGPAYLTAGVASEFSCSADCYPSCSYTWAVMSGNGTLSIAQGDTVQVLPAGAVDSETLVCNAQDVVSHANMSATLSLTVARLSDITIAGTSTVAIGKVYTYICSAVCVPSCTFAWEYMGKTFQGDQIQIPILPDGSYPDYYQTEALTCQATNTLTQATIAATKNLTITEGPANVVISGPDSLEIGVTASFTCSAECIPPCSFTWTLYGRTVTGSSVDITVNNHVSRESISCRAENPVSGATGTANETLGVSDPRWCGC</sequence>
<proteinExistence type="predicted"/>
<dbReference type="InterPro" id="IPR007110">
    <property type="entry name" value="Ig-like_dom"/>
</dbReference>
<dbReference type="GeneID" id="129604635"/>
<dbReference type="AlphaFoldDB" id="A0A9W2Y216"/>
<dbReference type="Proteomes" id="UP000515150">
    <property type="component" value="Chromosome 9"/>
</dbReference>
<dbReference type="RefSeq" id="XP_055367919.1">
    <property type="nucleotide sequence ID" value="XM_055511944.1"/>
</dbReference>
<evidence type="ECO:0000256" key="3">
    <source>
        <dbReference type="ARBA" id="ARBA00023180"/>
    </source>
</evidence>
<keyword evidence="1 5" id="KW-0732">Signal</keyword>
<dbReference type="OrthoDB" id="8529748at2759"/>
<reference evidence="8" key="1">
    <citation type="submission" date="2025-08" db="UniProtKB">
        <authorList>
            <consortium name="RefSeq"/>
        </authorList>
    </citation>
    <scope>IDENTIFICATION</scope>
</reference>
<dbReference type="SUPFAM" id="SSF48726">
    <property type="entry name" value="Immunoglobulin"/>
    <property type="match status" value="4"/>
</dbReference>
<dbReference type="PROSITE" id="PS50835">
    <property type="entry name" value="IG_LIKE"/>
    <property type="match status" value="5"/>
</dbReference>